<sequence length="100" mass="11205">MVLAVVLMAGICMTPVPSEGLLVMYFKVFGVVYGGLYSWSGAMLGSVFTFMLARYFISPILRTRLPVDRFERIERWIAKRGAVGLLFVRLLPVPAFVQSL</sequence>
<comment type="caution">
    <text evidence="3">The sequence shown here is derived from an EMBL/GenBank/DDBJ whole genome shotgun (WGS) entry which is preliminary data.</text>
</comment>
<dbReference type="AlphaFoldDB" id="A0A101XQY0"/>
<evidence type="ECO:0000256" key="1">
    <source>
        <dbReference type="SAM" id="Phobius"/>
    </source>
</evidence>
<keyword evidence="1" id="KW-1133">Transmembrane helix</keyword>
<feature type="transmembrane region" description="Helical" evidence="1">
    <location>
        <begin position="36"/>
        <end position="57"/>
    </location>
</feature>
<accession>A0A101XQY0</accession>
<name>A0A101XQY0_9BACL</name>
<feature type="domain" description="VTT" evidence="2">
    <location>
        <begin position="16"/>
        <end position="97"/>
    </location>
</feature>
<dbReference type="Proteomes" id="UP000053557">
    <property type="component" value="Unassembled WGS sequence"/>
</dbReference>
<evidence type="ECO:0000313" key="3">
    <source>
        <dbReference type="EMBL" id="KUO95904.1"/>
    </source>
</evidence>
<protein>
    <recommendedName>
        <fullName evidence="2">VTT domain-containing protein</fullName>
    </recommendedName>
</protein>
<evidence type="ECO:0000259" key="2">
    <source>
        <dbReference type="Pfam" id="PF09335"/>
    </source>
</evidence>
<feature type="transmembrane region" description="Helical" evidence="1">
    <location>
        <begin position="77"/>
        <end position="97"/>
    </location>
</feature>
<evidence type="ECO:0000313" key="4">
    <source>
        <dbReference type="Proteomes" id="UP000053557"/>
    </source>
</evidence>
<proteinExistence type="predicted"/>
<dbReference type="InterPro" id="IPR032816">
    <property type="entry name" value="VTT_dom"/>
</dbReference>
<reference evidence="3 4" key="1">
    <citation type="submission" date="2015-12" db="EMBL/GenBank/DDBJ databases">
        <title>Draft genome sequence of Acidibacillus ferrooxidans ITV001, isolated from a chalcopyrite acid mine drainage site in Brazil.</title>
        <authorList>
            <person name="Dall'Agnol H."/>
            <person name="Nancucheo I."/>
            <person name="Johnson B."/>
            <person name="Oliveira R."/>
            <person name="Leite L."/>
            <person name="Pylro V."/>
            <person name="Nunes G.L."/>
            <person name="Tzotzos G."/>
            <person name="Fernandes G.R."/>
            <person name="Dutra J."/>
            <person name="Orellana S.C."/>
            <person name="Oliveira G."/>
        </authorList>
    </citation>
    <scope>NUCLEOTIDE SEQUENCE [LARGE SCALE GENOMIC DNA]</scope>
    <source>
        <strain evidence="4">ITV01</strain>
    </source>
</reference>
<gene>
    <name evidence="3" type="ORF">ATW55_09240</name>
</gene>
<dbReference type="EMBL" id="LPVJ01000031">
    <property type="protein sequence ID" value="KUO95904.1"/>
    <property type="molecule type" value="Genomic_DNA"/>
</dbReference>
<keyword evidence="4" id="KW-1185">Reference proteome</keyword>
<dbReference type="Pfam" id="PF09335">
    <property type="entry name" value="VTT_dom"/>
    <property type="match status" value="1"/>
</dbReference>
<keyword evidence="1" id="KW-0472">Membrane</keyword>
<keyword evidence="1" id="KW-0812">Transmembrane</keyword>
<organism evidence="3 4">
    <name type="scientific">Ferroacidibacillus organovorans</name>
    <dbReference type="NCBI Taxonomy" id="1765683"/>
    <lineage>
        <taxon>Bacteria</taxon>
        <taxon>Bacillati</taxon>
        <taxon>Bacillota</taxon>
        <taxon>Bacilli</taxon>
        <taxon>Bacillales</taxon>
        <taxon>Alicyclobacillaceae</taxon>
        <taxon>Ferroacidibacillus</taxon>
    </lineage>
</organism>